<keyword evidence="4" id="KW-1185">Reference proteome</keyword>
<feature type="region of interest" description="Disordered" evidence="1">
    <location>
        <begin position="215"/>
        <end position="283"/>
    </location>
</feature>
<dbReference type="InterPro" id="IPR056009">
    <property type="entry name" value="DUF7587"/>
</dbReference>
<dbReference type="Proteomes" id="UP001583193">
    <property type="component" value="Unassembled WGS sequence"/>
</dbReference>
<feature type="compositionally biased region" description="Acidic residues" evidence="1">
    <location>
        <begin position="220"/>
        <end position="253"/>
    </location>
</feature>
<reference evidence="3 4" key="1">
    <citation type="journal article" date="2024" name="IMA Fungus">
        <title>IMA Genome - F19 : A genome assembly and annotation guide to empower mycologists, including annotated draft genome sequences of Ceratocystis pirilliformis, Diaporthe australafricana, Fusarium ophioides, Paecilomyces lecythidis, and Sporothrix stenoceras.</title>
        <authorList>
            <person name="Aylward J."/>
            <person name="Wilson A.M."/>
            <person name="Visagie C.M."/>
            <person name="Spraker J."/>
            <person name="Barnes I."/>
            <person name="Buitendag C."/>
            <person name="Ceriani C."/>
            <person name="Del Mar Angel L."/>
            <person name="du Plessis D."/>
            <person name="Fuchs T."/>
            <person name="Gasser K."/>
            <person name="Kramer D."/>
            <person name="Li W."/>
            <person name="Munsamy K."/>
            <person name="Piso A."/>
            <person name="Price J.L."/>
            <person name="Sonnekus B."/>
            <person name="Thomas C."/>
            <person name="van der Nest A."/>
            <person name="van Dijk A."/>
            <person name="van Heerden A."/>
            <person name="van Vuuren N."/>
            <person name="Yilmaz N."/>
            <person name="Duong T.A."/>
            <person name="van der Merwe N.A."/>
            <person name="Wingfield M.J."/>
            <person name="Wingfield B.D."/>
        </authorList>
    </citation>
    <scope>NUCLEOTIDE SEQUENCE [LARGE SCALE GENOMIC DNA]</scope>
    <source>
        <strain evidence="3 4">CMW 18167</strain>
    </source>
</reference>
<evidence type="ECO:0000313" key="3">
    <source>
        <dbReference type="EMBL" id="KAL1884864.1"/>
    </source>
</evidence>
<evidence type="ECO:0000259" key="2">
    <source>
        <dbReference type="Pfam" id="PF24494"/>
    </source>
</evidence>
<dbReference type="EMBL" id="JAVDPF010000003">
    <property type="protein sequence ID" value="KAL1884864.1"/>
    <property type="molecule type" value="Genomic_DNA"/>
</dbReference>
<protein>
    <recommendedName>
        <fullName evidence="2">DUF7587 domain-containing protein</fullName>
    </recommendedName>
</protein>
<feature type="domain" description="DUF7587" evidence="2">
    <location>
        <begin position="1"/>
        <end position="92"/>
    </location>
</feature>
<comment type="caution">
    <text evidence="3">The sequence shown here is derived from an EMBL/GenBank/DDBJ whole genome shotgun (WGS) entry which is preliminary data.</text>
</comment>
<name>A0ABR3Y9W0_9EURO</name>
<sequence length="422" mass="47302">MFENHVRWCRVHTPFISTSSALLRTVHKALRGLEGASIAVIDSRNINHAVYSASDRIQEKKLRISRYYRGTAEYLVWGSIPKNAIAATFKISVLQQIAEQHSDIARLLQLDTIATSRTNRTELWERLSKGPGRINKECGLIIGRLLRLLQIPANVGVEFAISIATGFRFQDGPILSYVEGVNVACGWSLPSPVTHALTFPVNDNNDLAPSEVILFSDSSDNNDDEEENEEEENFLIGMEDEGEQDDDEDDDDIVITTPCPSPRRRQPSDTVIPKSELSPFQLPTPNVSSPVMKFFNSSTGAWSPNQAQGQRNGLYVDVFNPRTRVWSPLAEQLFSSPHPSPGQSREAAIVIDDTDDEEKENYDIVEVVQKTEYDGDDSGTDTVMTDVMPEYVMVDIVPKHRGLKEDRFAEERAHINNIMGFH</sequence>
<evidence type="ECO:0000313" key="4">
    <source>
        <dbReference type="Proteomes" id="UP001583193"/>
    </source>
</evidence>
<proteinExistence type="predicted"/>
<accession>A0ABR3Y9W0</accession>
<evidence type="ECO:0000256" key="1">
    <source>
        <dbReference type="SAM" id="MobiDB-lite"/>
    </source>
</evidence>
<organism evidence="3 4">
    <name type="scientific">Paecilomyces lecythidis</name>
    <dbReference type="NCBI Taxonomy" id="3004212"/>
    <lineage>
        <taxon>Eukaryota</taxon>
        <taxon>Fungi</taxon>
        <taxon>Dikarya</taxon>
        <taxon>Ascomycota</taxon>
        <taxon>Pezizomycotina</taxon>
        <taxon>Eurotiomycetes</taxon>
        <taxon>Eurotiomycetidae</taxon>
        <taxon>Eurotiales</taxon>
        <taxon>Thermoascaceae</taxon>
        <taxon>Paecilomyces</taxon>
    </lineage>
</organism>
<dbReference type="Pfam" id="PF24494">
    <property type="entry name" value="DUF7587"/>
    <property type="match status" value="1"/>
</dbReference>
<gene>
    <name evidence="3" type="ORF">Plec18167_001519</name>
</gene>